<feature type="domain" description="Methionyl/Valyl/Leucyl/Isoleucyl-tRNA synthetase anticodon-binding" evidence="12">
    <location>
        <begin position="625"/>
        <end position="766"/>
    </location>
</feature>
<dbReference type="InterPro" id="IPR033705">
    <property type="entry name" value="Anticodon_Ia_Val"/>
</dbReference>
<dbReference type="Gene3D" id="1.10.287.380">
    <property type="entry name" value="Valyl-tRNA synthetase, C-terminal domain"/>
    <property type="match status" value="1"/>
</dbReference>
<dbReference type="EMBL" id="FOKY01000001">
    <property type="protein sequence ID" value="SFB71844.1"/>
    <property type="molecule type" value="Genomic_DNA"/>
</dbReference>
<dbReference type="InterPro" id="IPR010978">
    <property type="entry name" value="tRNA-bd_arm"/>
</dbReference>
<dbReference type="InterPro" id="IPR009080">
    <property type="entry name" value="tRNAsynth_Ia_anticodon-bd"/>
</dbReference>
<evidence type="ECO:0000256" key="8">
    <source>
        <dbReference type="ARBA" id="ARBA00047552"/>
    </source>
</evidence>
<dbReference type="CDD" id="cd07962">
    <property type="entry name" value="Anticodon_Ia_Val"/>
    <property type="match status" value="1"/>
</dbReference>
<evidence type="ECO:0000256" key="7">
    <source>
        <dbReference type="ARBA" id="ARBA00023146"/>
    </source>
</evidence>
<comment type="subunit">
    <text evidence="10">Monomer.</text>
</comment>
<reference evidence="15" key="1">
    <citation type="submission" date="2016-10" db="EMBL/GenBank/DDBJ databases">
        <authorList>
            <person name="Varghese N."/>
            <person name="Submissions S."/>
        </authorList>
    </citation>
    <scope>NUCLEOTIDE SEQUENCE [LARGE SCALE GENOMIC DNA]</scope>
    <source>
        <strain evidence="15">ATCC 43811</strain>
    </source>
</reference>
<dbReference type="PANTHER" id="PTHR11946">
    <property type="entry name" value="VALYL-TRNA SYNTHETASES"/>
    <property type="match status" value="1"/>
</dbReference>
<dbReference type="FunFam" id="3.90.740.10:FF:000005">
    <property type="entry name" value="Valine--tRNA ligase, mitochondrial"/>
    <property type="match status" value="1"/>
</dbReference>
<dbReference type="Gene3D" id="3.90.740.10">
    <property type="entry name" value="Valyl/Leucyl/Isoleucyl-tRNA synthetase, editing domain"/>
    <property type="match status" value="1"/>
</dbReference>
<evidence type="ECO:0000256" key="2">
    <source>
        <dbReference type="ARBA" id="ARBA00022598"/>
    </source>
</evidence>
<dbReference type="AlphaFoldDB" id="A0A1I1DAK2"/>
<feature type="short sequence motif" description="'HIGH' region" evidence="10">
    <location>
        <begin position="44"/>
        <end position="54"/>
    </location>
</feature>
<evidence type="ECO:0000256" key="9">
    <source>
        <dbReference type="ARBA" id="ARBA00060830"/>
    </source>
</evidence>
<dbReference type="Pfam" id="PF08264">
    <property type="entry name" value="Anticodon_1"/>
    <property type="match status" value="1"/>
</dbReference>
<dbReference type="OrthoDB" id="9810365at2"/>
<comment type="domain">
    <text evidence="10">The C-terminal coiled-coil domain is crucial for aminoacylation activity.</text>
</comment>
<feature type="domain" description="Valyl-tRNA synthetase tRNA-binding arm" evidence="13">
    <location>
        <begin position="832"/>
        <end position="890"/>
    </location>
</feature>
<dbReference type="NCBIfam" id="NF004349">
    <property type="entry name" value="PRK05729.1"/>
    <property type="match status" value="1"/>
</dbReference>
<feature type="coiled-coil region" evidence="10">
    <location>
        <begin position="829"/>
        <end position="891"/>
    </location>
</feature>
<evidence type="ECO:0000256" key="6">
    <source>
        <dbReference type="ARBA" id="ARBA00023054"/>
    </source>
</evidence>
<organism evidence="14 15">
    <name type="scientific">Brevinema andersonii</name>
    <dbReference type="NCBI Taxonomy" id="34097"/>
    <lineage>
        <taxon>Bacteria</taxon>
        <taxon>Pseudomonadati</taxon>
        <taxon>Spirochaetota</taxon>
        <taxon>Spirochaetia</taxon>
        <taxon>Brevinematales</taxon>
        <taxon>Brevinemataceae</taxon>
        <taxon>Brevinema</taxon>
    </lineage>
</organism>
<dbReference type="PANTHER" id="PTHR11946:SF93">
    <property type="entry name" value="VALINE--TRNA LIGASE, CHLOROPLASTIC_MITOCHONDRIAL 2"/>
    <property type="match status" value="1"/>
</dbReference>
<evidence type="ECO:0000259" key="11">
    <source>
        <dbReference type="Pfam" id="PF00133"/>
    </source>
</evidence>
<dbReference type="PRINTS" id="PR00986">
    <property type="entry name" value="TRNASYNTHVAL"/>
</dbReference>
<comment type="similarity">
    <text evidence="9 10">Belongs to the class-I aminoacyl-tRNA synthetase family. ValS type 1 subfamily.</text>
</comment>
<evidence type="ECO:0000259" key="12">
    <source>
        <dbReference type="Pfam" id="PF08264"/>
    </source>
</evidence>
<dbReference type="STRING" id="34097.SAMN02745150_00455"/>
<keyword evidence="4 10" id="KW-0067">ATP-binding</keyword>
<dbReference type="SUPFAM" id="SSF50677">
    <property type="entry name" value="ValRS/IleRS/LeuRS editing domain"/>
    <property type="match status" value="1"/>
</dbReference>
<dbReference type="SUPFAM" id="SSF47323">
    <property type="entry name" value="Anticodon-binding domain of a subclass of class I aminoacyl-tRNA synthetases"/>
    <property type="match status" value="1"/>
</dbReference>
<dbReference type="InterPro" id="IPR009008">
    <property type="entry name" value="Val/Leu/Ile-tRNA-synth_edit"/>
</dbReference>
<dbReference type="FunFam" id="1.10.287.380:FF:000001">
    <property type="entry name" value="Valine--tRNA ligase"/>
    <property type="match status" value="1"/>
</dbReference>
<dbReference type="InterPro" id="IPR002303">
    <property type="entry name" value="Valyl-tRNA_ligase"/>
</dbReference>
<keyword evidence="15" id="KW-1185">Reference proteome</keyword>
<dbReference type="EC" id="6.1.1.9" evidence="10"/>
<feature type="domain" description="Aminoacyl-tRNA synthetase class Ia" evidence="11">
    <location>
        <begin position="28"/>
        <end position="556"/>
    </location>
</feature>
<evidence type="ECO:0000256" key="5">
    <source>
        <dbReference type="ARBA" id="ARBA00022917"/>
    </source>
</evidence>
<evidence type="ECO:0000256" key="1">
    <source>
        <dbReference type="ARBA" id="ARBA00022490"/>
    </source>
</evidence>
<dbReference type="InterPro" id="IPR013155">
    <property type="entry name" value="M/V/L/I-tRNA-synth_anticd-bd"/>
</dbReference>
<keyword evidence="1 10" id="KW-0963">Cytoplasm</keyword>
<dbReference type="Pfam" id="PF10458">
    <property type="entry name" value="Val_tRNA-synt_C"/>
    <property type="match status" value="1"/>
</dbReference>
<protein>
    <recommendedName>
        <fullName evidence="10">Valine--tRNA ligase</fullName>
        <ecNumber evidence="10">6.1.1.9</ecNumber>
    </recommendedName>
    <alternativeName>
        <fullName evidence="10">Valyl-tRNA synthetase</fullName>
        <shortName evidence="10">ValRS</shortName>
    </alternativeName>
</protein>
<gene>
    <name evidence="10" type="primary">valS</name>
    <name evidence="14" type="ORF">SAMN02745150_00455</name>
</gene>
<dbReference type="NCBIfam" id="TIGR00422">
    <property type="entry name" value="valS"/>
    <property type="match status" value="1"/>
</dbReference>
<dbReference type="CDD" id="cd00817">
    <property type="entry name" value="ValRS_core"/>
    <property type="match status" value="1"/>
</dbReference>
<name>A0A1I1DAK2_BREAD</name>
<keyword evidence="5 10" id="KW-0648">Protein biosynthesis</keyword>
<keyword evidence="2 10" id="KW-0436">Ligase</keyword>
<accession>A0A1I1DAK2</accession>
<dbReference type="InterPro" id="IPR014729">
    <property type="entry name" value="Rossmann-like_a/b/a_fold"/>
</dbReference>
<comment type="subcellular location">
    <subcellularLocation>
        <location evidence="10">Cytoplasm</location>
    </subcellularLocation>
</comment>
<dbReference type="Gene3D" id="3.40.50.620">
    <property type="entry name" value="HUPs"/>
    <property type="match status" value="2"/>
</dbReference>
<evidence type="ECO:0000313" key="14">
    <source>
        <dbReference type="EMBL" id="SFB71844.1"/>
    </source>
</evidence>
<keyword evidence="3 10" id="KW-0547">Nucleotide-binding</keyword>
<dbReference type="GO" id="GO:0005524">
    <property type="term" value="F:ATP binding"/>
    <property type="evidence" value="ECO:0007669"/>
    <property type="project" value="UniProtKB-UniRule"/>
</dbReference>
<evidence type="ECO:0000256" key="10">
    <source>
        <dbReference type="HAMAP-Rule" id="MF_02004"/>
    </source>
</evidence>
<sequence>MPSLPDYNPNDFEQNMALEDVQTERFRSERNAFKKPYTIVMPPPNVTGMLHMGHILNNTIQDVLIRYKRMDGFEACWIPGLDHASIATETKVTRWLAGQNIDKKTIGRERFLEYAMQWKDEYGGIINDQLKRLGISCDWNRERFTMDEQYSHDVLQSFVDLYNEGFIYKGKRIVNWCPVSKSAISDEEVEHIEERGYLWYFAYPIKDSNETITIATTRPETMFGDVAIMVHPKDKRYQHLIGKRAVLPFVGRELPVIGDEYVDPEFGTGAVKVTPAHDPNDYEVGLRHGLEMPVIMTEEAKMSSDVPESYRGLDRFEARQAVVAGIKHLGLLKKIEEHTHKVGYSQRGHVPIEPMLSEQWFMSMKNLATPAKTAVENGSIEFYPAHWKKTYFYWLDNIKDWCISRQLWWGHRIPVFTCANGHQYADTTVMISCPKCGAAMSQDESVLDTWASSWLWSYAVHLNEEDKNYYHPTNTLVTGPDIIFFWVARMIMAAGHFRHEIPFKNVYFTGIIRDDAGRKMSKSLGNSPDPLDIMKEYGADALRYTMIRLAPLGNDILYSSEKVELGKHFANKIWNAARFALINKPEKSQIDRDLNIIEAIENNSLYEILFGTTAPYFLLDKDDFDKSILFRLNETIHKVRDHFDKFRFNEAAKDIYEFVWNDFCDRYIESLKFSFNQDDSSIHESKWIIMMVVFSRILKLLHPIMPFLTEKLYREVFGKQNLAFSQYPVYDPLLEEFSDENARMKRLEQALYMVRELRAESSIPPRVRPSCVIAADDVLAPFFAENASVFCQLAKLSSLEIASLNRTARPGEAVRSEFDFQVFLDLGGVIDKDKEKERLAKEMSRLEKAARSVEGKLANQQFLSKAPASVVEKEKEKLAEILSELEKTRSAHTMWD</sequence>
<keyword evidence="6 10" id="KW-0175">Coiled coil</keyword>
<feature type="binding site" evidence="10">
    <location>
        <position position="522"/>
    </location>
    <ligand>
        <name>ATP</name>
        <dbReference type="ChEBI" id="CHEBI:30616"/>
    </ligand>
</feature>
<keyword evidence="7 10" id="KW-0030">Aminoacyl-tRNA synthetase</keyword>
<dbReference type="InterPro" id="IPR019499">
    <property type="entry name" value="Val-tRNA_synth_tRNA-bd"/>
</dbReference>
<dbReference type="HAMAP" id="MF_02004">
    <property type="entry name" value="Val_tRNA_synth_type1"/>
    <property type="match status" value="1"/>
</dbReference>
<dbReference type="Gene3D" id="1.10.730.10">
    <property type="entry name" value="Isoleucyl-tRNA Synthetase, Domain 1"/>
    <property type="match status" value="1"/>
</dbReference>
<dbReference type="GO" id="GO:0004832">
    <property type="term" value="F:valine-tRNA ligase activity"/>
    <property type="evidence" value="ECO:0007669"/>
    <property type="project" value="UniProtKB-UniRule"/>
</dbReference>
<dbReference type="GO" id="GO:0005829">
    <property type="term" value="C:cytosol"/>
    <property type="evidence" value="ECO:0007669"/>
    <property type="project" value="TreeGrafter"/>
</dbReference>
<dbReference type="GO" id="GO:0006438">
    <property type="term" value="P:valyl-tRNA aminoacylation"/>
    <property type="evidence" value="ECO:0007669"/>
    <property type="project" value="UniProtKB-UniRule"/>
</dbReference>
<dbReference type="InterPro" id="IPR037118">
    <property type="entry name" value="Val-tRNA_synth_C_sf"/>
</dbReference>
<dbReference type="GO" id="GO:0002161">
    <property type="term" value="F:aminoacyl-tRNA deacylase activity"/>
    <property type="evidence" value="ECO:0007669"/>
    <property type="project" value="InterPro"/>
</dbReference>
<comment type="domain">
    <text evidence="10">ValRS has two distinct active sites: one for aminoacylation and one for editing. The misactivated threonine is translocated from the active site to the editing site.</text>
</comment>
<evidence type="ECO:0000256" key="3">
    <source>
        <dbReference type="ARBA" id="ARBA00022741"/>
    </source>
</evidence>
<comment type="catalytic activity">
    <reaction evidence="8 10">
        <text>tRNA(Val) + L-valine + ATP = L-valyl-tRNA(Val) + AMP + diphosphate</text>
        <dbReference type="Rhea" id="RHEA:10704"/>
        <dbReference type="Rhea" id="RHEA-COMP:9672"/>
        <dbReference type="Rhea" id="RHEA-COMP:9708"/>
        <dbReference type="ChEBI" id="CHEBI:30616"/>
        <dbReference type="ChEBI" id="CHEBI:33019"/>
        <dbReference type="ChEBI" id="CHEBI:57762"/>
        <dbReference type="ChEBI" id="CHEBI:78442"/>
        <dbReference type="ChEBI" id="CHEBI:78537"/>
        <dbReference type="ChEBI" id="CHEBI:456215"/>
        <dbReference type="EC" id="6.1.1.9"/>
    </reaction>
</comment>
<feature type="short sequence motif" description="'KMSKS' region" evidence="10">
    <location>
        <begin position="519"/>
        <end position="523"/>
    </location>
</feature>
<dbReference type="PROSITE" id="PS00178">
    <property type="entry name" value="AA_TRNA_LIGASE_I"/>
    <property type="match status" value="1"/>
</dbReference>
<evidence type="ECO:0000256" key="4">
    <source>
        <dbReference type="ARBA" id="ARBA00022840"/>
    </source>
</evidence>
<dbReference type="Proteomes" id="UP000240042">
    <property type="component" value="Unassembled WGS sequence"/>
</dbReference>
<dbReference type="InterPro" id="IPR001412">
    <property type="entry name" value="aa-tRNA-synth_I_CS"/>
</dbReference>
<dbReference type="Pfam" id="PF00133">
    <property type="entry name" value="tRNA-synt_1"/>
    <property type="match status" value="1"/>
</dbReference>
<comment type="function">
    <text evidence="10">Catalyzes the attachment of valine to tRNA(Val). As ValRS can inadvertently accommodate and process structurally similar amino acids such as threonine, to avoid such errors, it has a 'posttransfer' editing activity that hydrolyzes mischarged Thr-tRNA(Val) in a tRNA-dependent manner.</text>
</comment>
<evidence type="ECO:0000259" key="13">
    <source>
        <dbReference type="Pfam" id="PF10458"/>
    </source>
</evidence>
<proteinExistence type="inferred from homology"/>
<dbReference type="SUPFAM" id="SSF46589">
    <property type="entry name" value="tRNA-binding arm"/>
    <property type="match status" value="1"/>
</dbReference>
<dbReference type="SUPFAM" id="SSF52374">
    <property type="entry name" value="Nucleotidylyl transferase"/>
    <property type="match status" value="1"/>
</dbReference>
<evidence type="ECO:0000313" key="15">
    <source>
        <dbReference type="Proteomes" id="UP000240042"/>
    </source>
</evidence>
<dbReference type="RefSeq" id="WP_159428136.1">
    <property type="nucleotide sequence ID" value="NZ_FOKY01000001.1"/>
</dbReference>
<dbReference type="InterPro" id="IPR002300">
    <property type="entry name" value="aa-tRNA-synth_Ia"/>
</dbReference>